<evidence type="ECO:0000259" key="8">
    <source>
        <dbReference type="Pfam" id="PF22638"/>
    </source>
</evidence>
<keyword evidence="6" id="KW-0975">Bacterial flagellum</keyword>
<evidence type="ECO:0000256" key="5">
    <source>
        <dbReference type="ARBA" id="ARBA00022525"/>
    </source>
</evidence>
<proteinExistence type="inferred from homology"/>
<dbReference type="GO" id="GO:0009424">
    <property type="term" value="C:bacterial-type flagellum hook"/>
    <property type="evidence" value="ECO:0007669"/>
    <property type="project" value="InterPro"/>
</dbReference>
<dbReference type="Pfam" id="PF22638">
    <property type="entry name" value="FlgK_D1"/>
    <property type="match status" value="1"/>
</dbReference>
<evidence type="ECO:0000256" key="3">
    <source>
        <dbReference type="ARBA" id="ARBA00009677"/>
    </source>
</evidence>
<organism evidence="9 10">
    <name type="scientific">Rhizobium setariae</name>
    <dbReference type="NCBI Taxonomy" id="2801340"/>
    <lineage>
        <taxon>Bacteria</taxon>
        <taxon>Pseudomonadati</taxon>
        <taxon>Pseudomonadota</taxon>
        <taxon>Alphaproteobacteria</taxon>
        <taxon>Hyphomicrobiales</taxon>
        <taxon>Rhizobiaceae</taxon>
        <taxon>Rhizobium/Agrobacterium group</taxon>
        <taxon>Rhizobium</taxon>
    </lineage>
</organism>
<dbReference type="EMBL" id="JAEQNC010000001">
    <property type="protein sequence ID" value="MBL0370694.1"/>
    <property type="molecule type" value="Genomic_DNA"/>
</dbReference>
<dbReference type="GO" id="GO:0044780">
    <property type="term" value="P:bacterial-type flagellum assembly"/>
    <property type="evidence" value="ECO:0007669"/>
    <property type="project" value="InterPro"/>
</dbReference>
<evidence type="ECO:0000259" key="7">
    <source>
        <dbReference type="Pfam" id="PF06429"/>
    </source>
</evidence>
<accession>A0A936YI58</accession>
<dbReference type="PANTHER" id="PTHR30033">
    <property type="entry name" value="FLAGELLAR HOOK-ASSOCIATED PROTEIN 1"/>
    <property type="match status" value="1"/>
</dbReference>
<dbReference type="InterPro" id="IPR002371">
    <property type="entry name" value="FlgK"/>
</dbReference>
<dbReference type="InterPro" id="IPR053927">
    <property type="entry name" value="FlgK_helical"/>
</dbReference>
<sequence length="497" mass="52824">MSLSSAISTAQTIFSNTGLQSAALSKNIANASNPDYARRVGVLTIDSAGGQQLSIQRTYDNGLVKQTMYSTAESSAQETLQQKLERIRSLLGGNDYETSPSTYIATLRDNLQAYATKPNESTLASTVISSAKDVSNSLNSISSEIQSMRGSIDQEIQDKLEELRGLLKQFENVNNAIKAGTATGSDVNNELDMRERYLKDISKIVGIRSFTRGDNDMVLYTSDGTMLFDVNARDIMFTPNAAFDAATLGNPVIIDGVTMTAGVNGNTTGRGSLQALLQVRDDIIPTYQTQLDETARGLIEIFAQQDQSASGLDPLPGLFTWKGYAAGDSLPASGSLTGGLASLIKVNDSLVKSLTGGNPTLLRDGGYDVDGLGVADAAYLGNTSNDASYSQILDALVGNFETDIAFDTGAMLDTSTTIADFSTGSVGWLEQYISESSKASDNKAAQLARVTEALSNTTGVSLDEEMSLMLDLEQSYKASSKLVSAVDQMIDSLLQAV</sequence>
<dbReference type="GO" id="GO:0005576">
    <property type="term" value="C:extracellular region"/>
    <property type="evidence" value="ECO:0007669"/>
    <property type="project" value="UniProtKB-SubCell"/>
</dbReference>
<dbReference type="PANTHER" id="PTHR30033:SF1">
    <property type="entry name" value="FLAGELLAR HOOK-ASSOCIATED PROTEIN 1"/>
    <property type="match status" value="1"/>
</dbReference>
<dbReference type="NCBIfam" id="TIGR02492">
    <property type="entry name" value="flgK_ends"/>
    <property type="match status" value="1"/>
</dbReference>
<keyword evidence="10" id="KW-1185">Reference proteome</keyword>
<dbReference type="RefSeq" id="WP_201652070.1">
    <property type="nucleotide sequence ID" value="NZ_JAEQNC010000001.1"/>
</dbReference>
<comment type="caution">
    <text evidence="9">The sequence shown here is derived from an EMBL/GenBank/DDBJ whole genome shotgun (WGS) entry which is preliminary data.</text>
</comment>
<comment type="similarity">
    <text evidence="3">Belongs to the flagella basal body rod proteins family.</text>
</comment>
<name>A0A936YI58_9HYPH</name>
<reference evidence="9" key="1">
    <citation type="submission" date="2021-01" db="EMBL/GenBank/DDBJ databases">
        <title>Rhizobium sp. strain KVB221 16S ribosomal RNA gene Genome sequencing and assembly.</title>
        <authorList>
            <person name="Kang M."/>
        </authorList>
    </citation>
    <scope>NUCLEOTIDE SEQUENCE</scope>
    <source>
        <strain evidence="9">KVB221</strain>
    </source>
</reference>
<evidence type="ECO:0000313" key="9">
    <source>
        <dbReference type="EMBL" id="MBL0370694.1"/>
    </source>
</evidence>
<evidence type="ECO:0000256" key="6">
    <source>
        <dbReference type="ARBA" id="ARBA00023143"/>
    </source>
</evidence>
<keyword evidence="9" id="KW-0966">Cell projection</keyword>
<dbReference type="GO" id="GO:0005198">
    <property type="term" value="F:structural molecule activity"/>
    <property type="evidence" value="ECO:0007669"/>
    <property type="project" value="InterPro"/>
</dbReference>
<feature type="domain" description="Flagellar basal-body/hook protein C-terminal" evidence="7">
    <location>
        <begin position="457"/>
        <end position="495"/>
    </location>
</feature>
<dbReference type="SUPFAM" id="SSF64518">
    <property type="entry name" value="Phase 1 flagellin"/>
    <property type="match status" value="1"/>
</dbReference>
<dbReference type="AlphaFoldDB" id="A0A936YI58"/>
<gene>
    <name evidence="9" type="primary">flgK</name>
    <name evidence="9" type="ORF">JJB09_01510</name>
</gene>
<feature type="domain" description="Flagellar hook-associated protein FlgK helical" evidence="8">
    <location>
        <begin position="87"/>
        <end position="313"/>
    </location>
</feature>
<keyword evidence="5" id="KW-0964">Secreted</keyword>
<evidence type="ECO:0000256" key="1">
    <source>
        <dbReference type="ARBA" id="ARBA00004365"/>
    </source>
</evidence>
<keyword evidence="9" id="KW-0969">Cilium</keyword>
<evidence type="ECO:0000313" key="10">
    <source>
        <dbReference type="Proteomes" id="UP000633219"/>
    </source>
</evidence>
<keyword evidence="9" id="KW-0282">Flagellum</keyword>
<dbReference type="InterPro" id="IPR010930">
    <property type="entry name" value="Flg_bb/hook_C_dom"/>
</dbReference>
<evidence type="ECO:0000256" key="4">
    <source>
        <dbReference type="ARBA" id="ARBA00016244"/>
    </source>
</evidence>
<protein>
    <recommendedName>
        <fullName evidence="4">Flagellar hook-associated protein 1</fullName>
    </recommendedName>
</protein>
<evidence type="ECO:0000256" key="2">
    <source>
        <dbReference type="ARBA" id="ARBA00004613"/>
    </source>
</evidence>
<dbReference type="Proteomes" id="UP000633219">
    <property type="component" value="Unassembled WGS sequence"/>
</dbReference>
<dbReference type="Pfam" id="PF06429">
    <property type="entry name" value="Flg_bbr_C"/>
    <property type="match status" value="1"/>
</dbReference>
<comment type="subcellular location">
    <subcellularLocation>
        <location evidence="1">Bacterial flagellum</location>
    </subcellularLocation>
    <subcellularLocation>
        <location evidence="2">Secreted</location>
    </subcellularLocation>
</comment>